<evidence type="ECO:0000256" key="6">
    <source>
        <dbReference type="ARBA" id="ARBA00022989"/>
    </source>
</evidence>
<dbReference type="PIRSF" id="PIRSF002744">
    <property type="entry name" value="Pur-cyt_permease"/>
    <property type="match status" value="1"/>
</dbReference>
<dbReference type="GO" id="GO:0022857">
    <property type="term" value="F:transmembrane transporter activity"/>
    <property type="evidence" value="ECO:0007669"/>
    <property type="project" value="InterPro"/>
</dbReference>
<feature type="transmembrane region" description="Helical" evidence="10">
    <location>
        <begin position="421"/>
        <end position="440"/>
    </location>
</feature>
<keyword evidence="7 8" id="KW-0472">Membrane</keyword>
<protein>
    <submittedName>
        <fullName evidence="11">Purine-cytosine permease fcyB</fullName>
    </submittedName>
</protein>
<evidence type="ECO:0000313" key="11">
    <source>
        <dbReference type="EMBL" id="TVY82873.1"/>
    </source>
</evidence>
<feature type="transmembrane region" description="Helical" evidence="10">
    <location>
        <begin position="150"/>
        <end position="172"/>
    </location>
</feature>
<comment type="similarity">
    <text evidence="2 8">Belongs to the purine-cytosine permease (2.A.39) family.</text>
</comment>
<dbReference type="CDD" id="cd11484">
    <property type="entry name" value="SLC-NCS1sbd_CobB-like"/>
    <property type="match status" value="1"/>
</dbReference>
<evidence type="ECO:0000256" key="10">
    <source>
        <dbReference type="SAM" id="Phobius"/>
    </source>
</evidence>
<feature type="transmembrane region" description="Helical" evidence="10">
    <location>
        <begin position="461"/>
        <end position="480"/>
    </location>
</feature>
<keyword evidence="4" id="KW-0597">Phosphoprotein</keyword>
<feature type="transmembrane region" description="Helical" evidence="10">
    <location>
        <begin position="220"/>
        <end position="238"/>
    </location>
</feature>
<keyword evidence="5 10" id="KW-0812">Transmembrane</keyword>
<feature type="region of interest" description="Disordered" evidence="9">
    <location>
        <begin position="1"/>
        <end position="24"/>
    </location>
</feature>
<reference evidence="11 12" key="1">
    <citation type="submission" date="2018-05" db="EMBL/GenBank/DDBJ databases">
        <title>Genome sequencing and assembly of the regulated plant pathogen Lachnellula willkommii and related sister species for the development of diagnostic species identification markers.</title>
        <authorList>
            <person name="Giroux E."/>
            <person name="Bilodeau G."/>
        </authorList>
    </citation>
    <scope>NUCLEOTIDE SEQUENCE [LARGE SCALE GENOMIC DNA]</scope>
    <source>
        <strain evidence="11 12">CBS 268.59</strain>
    </source>
</reference>
<evidence type="ECO:0000256" key="4">
    <source>
        <dbReference type="ARBA" id="ARBA00022553"/>
    </source>
</evidence>
<dbReference type="Pfam" id="PF02133">
    <property type="entry name" value="Transp_cyt_pur"/>
    <property type="match status" value="1"/>
</dbReference>
<dbReference type="EMBL" id="QGMK01000264">
    <property type="protein sequence ID" value="TVY82873.1"/>
    <property type="molecule type" value="Genomic_DNA"/>
</dbReference>
<dbReference type="PANTHER" id="PTHR31806">
    <property type="entry name" value="PURINE-CYTOSINE PERMEASE FCY2-RELATED"/>
    <property type="match status" value="1"/>
</dbReference>
<proteinExistence type="inferred from homology"/>
<dbReference type="InterPro" id="IPR026030">
    <property type="entry name" value="Pur-cyt_permease_Fcy2/21/22"/>
</dbReference>
<keyword evidence="3 8" id="KW-0813">Transport</keyword>
<feature type="transmembrane region" description="Helical" evidence="10">
    <location>
        <begin position="500"/>
        <end position="519"/>
    </location>
</feature>
<dbReference type="AlphaFoldDB" id="A0A8T9CJH4"/>
<dbReference type="FunFam" id="1.10.4160.10:FF:000002">
    <property type="entry name" value="Purine-cytosine permease fcyB"/>
    <property type="match status" value="1"/>
</dbReference>
<evidence type="ECO:0000256" key="9">
    <source>
        <dbReference type="SAM" id="MobiDB-lite"/>
    </source>
</evidence>
<comment type="caution">
    <text evidence="11">The sequence shown here is derived from an EMBL/GenBank/DDBJ whole genome shotgun (WGS) entry which is preliminary data.</text>
</comment>
<evidence type="ECO:0000313" key="12">
    <source>
        <dbReference type="Proteomes" id="UP000469558"/>
    </source>
</evidence>
<evidence type="ECO:0000256" key="5">
    <source>
        <dbReference type="ARBA" id="ARBA00022692"/>
    </source>
</evidence>
<dbReference type="PANTHER" id="PTHR31806:SF1">
    <property type="entry name" value="PURINE-CYTOSINE PERMEASE FCY2-RELATED"/>
    <property type="match status" value="1"/>
</dbReference>
<dbReference type="OrthoDB" id="2116389at2759"/>
<dbReference type="GO" id="GO:0015851">
    <property type="term" value="P:nucleobase transport"/>
    <property type="evidence" value="ECO:0007669"/>
    <property type="project" value="UniProtKB-ARBA"/>
</dbReference>
<evidence type="ECO:0000256" key="3">
    <source>
        <dbReference type="ARBA" id="ARBA00022448"/>
    </source>
</evidence>
<feature type="transmembrane region" description="Helical" evidence="10">
    <location>
        <begin position="86"/>
        <end position="110"/>
    </location>
</feature>
<keyword evidence="12" id="KW-1185">Reference proteome</keyword>
<dbReference type="Gene3D" id="1.10.4160.10">
    <property type="entry name" value="Hydantoin permease"/>
    <property type="match status" value="1"/>
</dbReference>
<organism evidence="11 12">
    <name type="scientific">Lachnellula suecica</name>
    <dbReference type="NCBI Taxonomy" id="602035"/>
    <lineage>
        <taxon>Eukaryota</taxon>
        <taxon>Fungi</taxon>
        <taxon>Dikarya</taxon>
        <taxon>Ascomycota</taxon>
        <taxon>Pezizomycotina</taxon>
        <taxon>Leotiomycetes</taxon>
        <taxon>Helotiales</taxon>
        <taxon>Lachnaceae</taxon>
        <taxon>Lachnellula</taxon>
    </lineage>
</organism>
<keyword evidence="6 10" id="KW-1133">Transmembrane helix</keyword>
<dbReference type="Proteomes" id="UP000469558">
    <property type="component" value="Unassembled WGS sequence"/>
</dbReference>
<evidence type="ECO:0000256" key="1">
    <source>
        <dbReference type="ARBA" id="ARBA00004141"/>
    </source>
</evidence>
<evidence type="ECO:0000256" key="8">
    <source>
        <dbReference type="PIRNR" id="PIRNR002744"/>
    </source>
</evidence>
<accession>A0A8T9CJH4</accession>
<gene>
    <name evidence="11" type="primary">fcyB_2</name>
    <name evidence="11" type="ORF">LSUE1_G002024</name>
</gene>
<sequence length="526" mass="57591">MGPFTKNKGDVDIESLPTEKPIYGAENDSGEYIPDEGAVHAETFVVGDSWYAKTQRLAGKFGVEQRGIERVPSDERSDAGMSQIGTLWLSANMVVSSFAIGALAYPVFYLGFIDTILIIFFINILGILPVCFFSTFGPRFGLRQMVLSRFYFGWYGVKIIAVFNILACLGWSSVNVIVGAQLFNAVNHNMPGWAGILVIAVSTFLITLFGYKLVHTYERYSWIPCLIIFLIVLGEFAHSGQFENIPMGIGKSEAGACLSFAASVYGFATGWTSYAADYTVYQPVGRSRKSIFLWTFAGLSFPLIFTQMLGAAIATAMAANDGDNVYYDGYESSGIGGLLAAVVVPPLGRFGQFCLVVLALSIVANNCPNIYSVSLSLQLLARASQRVPRFIWTLVGTLIYIAIAIPGYSHFESILENFMLVIGYWLAIYEGISLSEHIVFKRGFSGYNPQDYMDPSKLPPGFAAITAFCFGVMGAVLGMAQVWFTGPIGKLCGTEYGGDIGFELAFTFSATSFCILRYFEKKHFGR</sequence>
<feature type="transmembrane region" description="Helical" evidence="10">
    <location>
        <begin position="258"/>
        <end position="280"/>
    </location>
</feature>
<name>A0A8T9CJH4_9HELO</name>
<feature type="transmembrane region" description="Helical" evidence="10">
    <location>
        <begin position="192"/>
        <end position="213"/>
    </location>
</feature>
<comment type="subcellular location">
    <subcellularLocation>
        <location evidence="1">Membrane</location>
        <topology evidence="1">Multi-pass membrane protein</topology>
    </subcellularLocation>
</comment>
<feature type="transmembrane region" description="Helical" evidence="10">
    <location>
        <begin position="292"/>
        <end position="318"/>
    </location>
</feature>
<dbReference type="GO" id="GO:0000329">
    <property type="term" value="C:fungal-type vacuole membrane"/>
    <property type="evidence" value="ECO:0007669"/>
    <property type="project" value="TreeGrafter"/>
</dbReference>
<dbReference type="GO" id="GO:0005886">
    <property type="term" value="C:plasma membrane"/>
    <property type="evidence" value="ECO:0007669"/>
    <property type="project" value="TreeGrafter"/>
</dbReference>
<feature type="transmembrane region" description="Helical" evidence="10">
    <location>
        <begin position="390"/>
        <end position="409"/>
    </location>
</feature>
<dbReference type="InterPro" id="IPR001248">
    <property type="entry name" value="Pur-cyt_permease"/>
</dbReference>
<evidence type="ECO:0000256" key="2">
    <source>
        <dbReference type="ARBA" id="ARBA00008974"/>
    </source>
</evidence>
<feature type="transmembrane region" description="Helical" evidence="10">
    <location>
        <begin position="116"/>
        <end position="138"/>
    </location>
</feature>
<evidence type="ECO:0000256" key="7">
    <source>
        <dbReference type="ARBA" id="ARBA00023136"/>
    </source>
</evidence>